<keyword evidence="5" id="KW-1185">Reference proteome</keyword>
<dbReference type="EMBL" id="GL376620">
    <property type="status" value="NOT_ANNOTATED_CDS"/>
    <property type="molecule type" value="Genomic_DNA"/>
</dbReference>
<feature type="repeat" description="RCC1" evidence="2">
    <location>
        <begin position="619"/>
        <end position="673"/>
    </location>
</feature>
<feature type="repeat" description="RCC1" evidence="2">
    <location>
        <begin position="304"/>
        <end position="355"/>
    </location>
</feature>
<dbReference type="HOGENOM" id="CLU_011090_0_0_1"/>
<dbReference type="PANTHER" id="PTHR22870:SF408">
    <property type="entry name" value="OS09G0560450 PROTEIN"/>
    <property type="match status" value="1"/>
</dbReference>
<dbReference type="AlphaFoldDB" id="K3W722"/>
<dbReference type="STRING" id="431595.K3W722"/>
<dbReference type="InParanoid" id="K3W722"/>
<feature type="repeat" description="RCC1" evidence="2">
    <location>
        <begin position="567"/>
        <end position="618"/>
    </location>
</feature>
<dbReference type="SMART" id="SM00449">
    <property type="entry name" value="SPRY"/>
    <property type="match status" value="1"/>
</dbReference>
<evidence type="ECO:0000256" key="2">
    <source>
        <dbReference type="PROSITE-ProRule" id="PRU00235"/>
    </source>
</evidence>
<dbReference type="PROSITE" id="PS50012">
    <property type="entry name" value="RCC1_3"/>
    <property type="match status" value="7"/>
</dbReference>
<feature type="repeat" description="RCC1" evidence="2">
    <location>
        <begin position="464"/>
        <end position="515"/>
    </location>
</feature>
<dbReference type="PROSITE" id="PS00626">
    <property type="entry name" value="RCC1_2"/>
    <property type="match status" value="1"/>
</dbReference>
<name>K3W722_GLOUD</name>
<evidence type="ECO:0000256" key="1">
    <source>
        <dbReference type="ARBA" id="ARBA00022737"/>
    </source>
</evidence>
<dbReference type="EnsemblProtists" id="PYU1_T000763">
    <property type="protein sequence ID" value="PYU1_T000763"/>
    <property type="gene ID" value="PYU1_G000763"/>
</dbReference>
<dbReference type="InterPro" id="IPR051210">
    <property type="entry name" value="Ub_ligase/GEF_domain"/>
</dbReference>
<reference evidence="5" key="1">
    <citation type="journal article" date="2010" name="Genome Biol.">
        <title>Genome sequence of the necrotrophic plant pathogen Pythium ultimum reveals original pathogenicity mechanisms and effector repertoire.</title>
        <authorList>
            <person name="Levesque C.A."/>
            <person name="Brouwer H."/>
            <person name="Cano L."/>
            <person name="Hamilton J.P."/>
            <person name="Holt C."/>
            <person name="Huitema E."/>
            <person name="Raffaele S."/>
            <person name="Robideau G.P."/>
            <person name="Thines M."/>
            <person name="Win J."/>
            <person name="Zerillo M.M."/>
            <person name="Beakes G.W."/>
            <person name="Boore J.L."/>
            <person name="Busam D."/>
            <person name="Dumas B."/>
            <person name="Ferriera S."/>
            <person name="Fuerstenberg S.I."/>
            <person name="Gachon C.M."/>
            <person name="Gaulin E."/>
            <person name="Govers F."/>
            <person name="Grenville-Briggs L."/>
            <person name="Horner N."/>
            <person name="Hostetler J."/>
            <person name="Jiang R.H."/>
            <person name="Johnson J."/>
            <person name="Krajaejun T."/>
            <person name="Lin H."/>
            <person name="Meijer H.J."/>
            <person name="Moore B."/>
            <person name="Morris P."/>
            <person name="Phuntmart V."/>
            <person name="Puiu D."/>
            <person name="Shetty J."/>
            <person name="Stajich J.E."/>
            <person name="Tripathy S."/>
            <person name="Wawra S."/>
            <person name="van West P."/>
            <person name="Whitty B.R."/>
            <person name="Coutinho P.M."/>
            <person name="Henrissat B."/>
            <person name="Martin F."/>
            <person name="Thomas P.D."/>
            <person name="Tyler B.M."/>
            <person name="De Vries R.P."/>
            <person name="Kamoun S."/>
            <person name="Yandell M."/>
            <person name="Tisserat N."/>
            <person name="Buell C.R."/>
        </authorList>
    </citation>
    <scope>NUCLEOTIDE SEQUENCE</scope>
    <source>
        <strain evidence="5">DAOM:BR144</strain>
    </source>
</reference>
<dbReference type="InterPro" id="IPR003877">
    <property type="entry name" value="SPRY_dom"/>
</dbReference>
<dbReference type="InterPro" id="IPR043136">
    <property type="entry name" value="B30.2/SPRY_sf"/>
</dbReference>
<dbReference type="Gene3D" id="2.120.10.80">
    <property type="entry name" value="Kelch-type beta propeller"/>
    <property type="match status" value="1"/>
</dbReference>
<feature type="repeat" description="RCC1" evidence="2">
    <location>
        <begin position="356"/>
        <end position="410"/>
    </location>
</feature>
<organism evidence="4 5">
    <name type="scientific">Globisporangium ultimum (strain ATCC 200006 / CBS 805.95 / DAOM BR144)</name>
    <name type="common">Pythium ultimum</name>
    <dbReference type="NCBI Taxonomy" id="431595"/>
    <lineage>
        <taxon>Eukaryota</taxon>
        <taxon>Sar</taxon>
        <taxon>Stramenopiles</taxon>
        <taxon>Oomycota</taxon>
        <taxon>Peronosporomycetes</taxon>
        <taxon>Pythiales</taxon>
        <taxon>Pythiaceae</taxon>
        <taxon>Globisporangium</taxon>
    </lineage>
</organism>
<accession>K3W722</accession>
<dbReference type="InterPro" id="IPR013320">
    <property type="entry name" value="ConA-like_dom_sf"/>
</dbReference>
<evidence type="ECO:0000313" key="4">
    <source>
        <dbReference type="EnsemblProtists" id="PYU1_T000763"/>
    </source>
</evidence>
<dbReference type="InterPro" id="IPR000408">
    <property type="entry name" value="Reg_chr_condens"/>
</dbReference>
<feature type="repeat" description="RCC1" evidence="2">
    <location>
        <begin position="411"/>
        <end position="463"/>
    </location>
</feature>
<dbReference type="Proteomes" id="UP000019132">
    <property type="component" value="Unassembled WGS sequence"/>
</dbReference>
<feature type="repeat" description="RCC1" evidence="2">
    <location>
        <begin position="516"/>
        <end position="566"/>
    </location>
</feature>
<dbReference type="Gene3D" id="2.60.120.920">
    <property type="match status" value="1"/>
</dbReference>
<dbReference type="Pfam" id="PF25390">
    <property type="entry name" value="WD40_RLD"/>
    <property type="match status" value="1"/>
</dbReference>
<dbReference type="InterPro" id="IPR058923">
    <property type="entry name" value="RCC1-like_dom"/>
</dbReference>
<keyword evidence="1" id="KW-0677">Repeat</keyword>
<dbReference type="eggNOG" id="KOG1426">
    <property type="taxonomic scope" value="Eukaryota"/>
</dbReference>
<dbReference type="SUPFAM" id="SSF49899">
    <property type="entry name" value="Concanavalin A-like lectins/glucanases"/>
    <property type="match status" value="1"/>
</dbReference>
<dbReference type="VEuPathDB" id="FungiDB:PYU1_G000763"/>
<proteinExistence type="predicted"/>
<protein>
    <recommendedName>
        <fullName evidence="3">B30.2/SPRY domain-containing protein</fullName>
    </recommendedName>
</protein>
<reference evidence="5" key="2">
    <citation type="submission" date="2010-04" db="EMBL/GenBank/DDBJ databases">
        <authorList>
            <person name="Buell R."/>
            <person name="Hamilton J."/>
            <person name="Hostetler J."/>
        </authorList>
    </citation>
    <scope>NUCLEOTIDE SEQUENCE [LARGE SCALE GENOMIC DNA]</scope>
    <source>
        <strain evidence="5">DAOM:BR144</strain>
    </source>
</reference>
<sequence length="1036" mass="113564">KAGDPAGSAVSATTEDIKDTLGKILEFNHSIRFLPKENEVNGAITSQSAEQQLHEVVNSVDSVNDLFQYISILASLPIDQFGRSSVESLHLADDSMKEHGATPGVFGARVGSYVKNLQSLYQLTKKEKYRYEQRLTAARSLAASQRKVTPPPLPLPTQNCMTMGWDLVAHLLKTTRADNPQHYLHALQMIKDNFLPLKPTTYSDSMYLAPSASSAFNLLSECLGEIAYPVSGNMSAEMEIRLGASTVEALAEVGLVRGSLATVLFVVLWLMKQPSSTSVNIGVTLSKLAALKEQPMYGKCEASGELYCCGQNSYGELGVGDDIERHQLTSVSLCGWDDIRQVVSGNETLAILTNDGVVLTCGLNKSGQCGQGHFDERVMLPRPVQALRSQKIKFIAASNGCEHMIALTETGLAYSWGYNDRGQLGHENLTTKIHIPKLIESMKDKKLGFAAVSYHHSAMVTDTGELYTFGMNDCGQLGLDHTQHQSTPQLVKSLESQEVTMVSCGLYHTIICTASGELYSCGKNDYGQLGLGHSRQVKVPTLAAVPNEMICFVACGYYHSIAVSTTGRAYSFGRNDYGQLGIGTKIHQNVPNVVAISANTRIIRGACGCYHTVLLSEQGQVFVFGRNNKGQLGNRGSSDSLLPVPLKVRPEKNSRRCIDVAAGFYTTSLIVERKRENDDGDTVVLDQSCIVSICGRVDLDRSGEIEGLSNFGSISTVGVSLFQGKWFYEVEVVTSGLIQIGWIDGYFQGSSDQGEGVGDHSHSWSYDGNRQRRWNSGSSSYGEKWKAGDVIGCLLDLTTCEMSFFRNGINLGVAYSDFKCDPSDKKTGLMPGISLERGEIIRVNLGHQPFAYPPTIASDFDSISRAIVTPASSAVLKTPSKEVTDASTYPPVLEGSASVLVKNMMFVVGGSVVGSMNGNENAQSNQVWVYYLENKRWERWTNFPINVCHHQVVAIDDDHILARLELQRLCRNPELFTPRRQFEFDLIRWCSCMEAGQQIMMSLEMPGICPLMTTRGLVSQARYRWIQVQGPVVRVP</sequence>
<dbReference type="InterPro" id="IPR001870">
    <property type="entry name" value="B30.2/SPRY"/>
</dbReference>
<evidence type="ECO:0000259" key="3">
    <source>
        <dbReference type="PROSITE" id="PS50188"/>
    </source>
</evidence>
<dbReference type="InterPro" id="IPR009091">
    <property type="entry name" value="RCC1/BLIP-II"/>
</dbReference>
<dbReference type="SUPFAM" id="SSF50985">
    <property type="entry name" value="RCC1/BLIP-II"/>
    <property type="match status" value="2"/>
</dbReference>
<dbReference type="SUPFAM" id="SSF117281">
    <property type="entry name" value="Kelch motif"/>
    <property type="match status" value="1"/>
</dbReference>
<feature type="domain" description="B30.2/SPRY" evidence="3">
    <location>
        <begin position="640"/>
        <end position="850"/>
    </location>
</feature>
<dbReference type="PROSITE" id="PS50188">
    <property type="entry name" value="B302_SPRY"/>
    <property type="match status" value="1"/>
</dbReference>
<dbReference type="InterPro" id="IPR015915">
    <property type="entry name" value="Kelch-typ_b-propeller"/>
</dbReference>
<dbReference type="Pfam" id="PF00622">
    <property type="entry name" value="SPRY"/>
    <property type="match status" value="1"/>
</dbReference>
<reference evidence="4" key="3">
    <citation type="submission" date="2015-02" db="UniProtKB">
        <authorList>
            <consortium name="EnsemblProtists"/>
        </authorList>
    </citation>
    <scope>IDENTIFICATION</scope>
    <source>
        <strain evidence="4">DAOM BR144</strain>
    </source>
</reference>
<dbReference type="PANTHER" id="PTHR22870">
    <property type="entry name" value="REGULATOR OF CHROMOSOME CONDENSATION"/>
    <property type="match status" value="1"/>
</dbReference>
<dbReference type="Gene3D" id="2.130.10.30">
    <property type="entry name" value="Regulator of chromosome condensation 1/beta-lactamase-inhibitor protein II"/>
    <property type="match status" value="3"/>
</dbReference>
<evidence type="ECO:0000313" key="5">
    <source>
        <dbReference type="Proteomes" id="UP000019132"/>
    </source>
</evidence>
<dbReference type="eggNOG" id="KOG2242">
    <property type="taxonomic scope" value="Eukaryota"/>
</dbReference>
<dbReference type="PRINTS" id="PR00633">
    <property type="entry name" value="RCCNDNSATION"/>
</dbReference>